<dbReference type="Gene3D" id="1.10.287.130">
    <property type="match status" value="1"/>
</dbReference>
<keyword evidence="7" id="KW-0472">Membrane</keyword>
<dbReference type="Pfam" id="PF00512">
    <property type="entry name" value="HisKA"/>
    <property type="match status" value="1"/>
</dbReference>
<dbReference type="RefSeq" id="WP_369863830.1">
    <property type="nucleotide sequence ID" value="NZ_JBCLPP010000044.1"/>
</dbReference>
<evidence type="ECO:0000256" key="3">
    <source>
        <dbReference type="ARBA" id="ARBA00022553"/>
    </source>
</evidence>
<keyword evidence="5 9" id="KW-0418">Kinase</keyword>
<evidence type="ECO:0000256" key="4">
    <source>
        <dbReference type="ARBA" id="ARBA00022679"/>
    </source>
</evidence>
<keyword evidence="10" id="KW-1185">Reference proteome</keyword>
<comment type="caution">
    <text evidence="9">The sequence shown here is derived from an EMBL/GenBank/DDBJ whole genome shotgun (WGS) entry which is preliminary data.</text>
</comment>
<keyword evidence="4" id="KW-0808">Transferase</keyword>
<dbReference type="SUPFAM" id="SSF47384">
    <property type="entry name" value="Homodimeric domain of signal transducing histidine kinase"/>
    <property type="match status" value="1"/>
</dbReference>
<dbReference type="Pfam" id="PF02518">
    <property type="entry name" value="HATPase_c"/>
    <property type="match status" value="1"/>
</dbReference>
<dbReference type="Proteomes" id="UP001565200">
    <property type="component" value="Unassembled WGS sequence"/>
</dbReference>
<dbReference type="InterPro" id="IPR003594">
    <property type="entry name" value="HATPase_dom"/>
</dbReference>
<evidence type="ECO:0000256" key="7">
    <source>
        <dbReference type="SAM" id="Phobius"/>
    </source>
</evidence>
<dbReference type="GO" id="GO:0016301">
    <property type="term" value="F:kinase activity"/>
    <property type="evidence" value="ECO:0007669"/>
    <property type="project" value="UniProtKB-KW"/>
</dbReference>
<keyword evidence="7" id="KW-1133">Transmembrane helix</keyword>
<dbReference type="SMART" id="SM00388">
    <property type="entry name" value="HisKA"/>
    <property type="match status" value="1"/>
</dbReference>
<organism evidence="9 10">
    <name type="scientific">Heminiphilus faecis</name>
    <dbReference type="NCBI Taxonomy" id="2601703"/>
    <lineage>
        <taxon>Bacteria</taxon>
        <taxon>Pseudomonadati</taxon>
        <taxon>Bacteroidota</taxon>
        <taxon>Bacteroidia</taxon>
        <taxon>Bacteroidales</taxon>
        <taxon>Muribaculaceae</taxon>
        <taxon>Heminiphilus</taxon>
    </lineage>
</organism>
<dbReference type="SMART" id="SM00387">
    <property type="entry name" value="HATPase_c"/>
    <property type="match status" value="1"/>
</dbReference>
<evidence type="ECO:0000256" key="1">
    <source>
        <dbReference type="ARBA" id="ARBA00000085"/>
    </source>
</evidence>
<comment type="catalytic activity">
    <reaction evidence="1">
        <text>ATP + protein L-histidine = ADP + protein N-phospho-L-histidine.</text>
        <dbReference type="EC" id="2.7.13.3"/>
    </reaction>
</comment>
<evidence type="ECO:0000313" key="9">
    <source>
        <dbReference type="EMBL" id="MEY8246386.1"/>
    </source>
</evidence>
<dbReference type="InterPro" id="IPR004358">
    <property type="entry name" value="Sig_transdc_His_kin-like_C"/>
</dbReference>
<evidence type="ECO:0000256" key="6">
    <source>
        <dbReference type="ARBA" id="ARBA00023012"/>
    </source>
</evidence>
<dbReference type="InterPro" id="IPR036097">
    <property type="entry name" value="HisK_dim/P_sf"/>
</dbReference>
<dbReference type="SUPFAM" id="SSF55874">
    <property type="entry name" value="ATPase domain of HSP90 chaperone/DNA topoisomerase II/histidine kinase"/>
    <property type="match status" value="1"/>
</dbReference>
<keyword evidence="6" id="KW-0902">Two-component regulatory system</keyword>
<name>A0ABV4CYF4_9BACT</name>
<keyword evidence="7" id="KW-0812">Transmembrane</keyword>
<dbReference type="InterPro" id="IPR003661">
    <property type="entry name" value="HisK_dim/P_dom"/>
</dbReference>
<evidence type="ECO:0000256" key="2">
    <source>
        <dbReference type="ARBA" id="ARBA00012438"/>
    </source>
</evidence>
<dbReference type="CDD" id="cd00082">
    <property type="entry name" value="HisKA"/>
    <property type="match status" value="1"/>
</dbReference>
<accession>A0ABV4CYF4</accession>
<feature type="domain" description="Histidine kinase" evidence="8">
    <location>
        <begin position="272"/>
        <end position="489"/>
    </location>
</feature>
<keyword evidence="3" id="KW-0597">Phosphoprotein</keyword>
<dbReference type="PANTHER" id="PTHR45453">
    <property type="entry name" value="PHOSPHATE REGULON SENSOR PROTEIN PHOR"/>
    <property type="match status" value="1"/>
</dbReference>
<reference evidence="9 10" key="1">
    <citation type="submission" date="2024-03" db="EMBL/GenBank/DDBJ databases">
        <title>Mouse gut bacterial collection (mGBC) of GemPharmatech.</title>
        <authorList>
            <person name="He Y."/>
            <person name="Dong L."/>
            <person name="Wu D."/>
            <person name="Gao X."/>
            <person name="Lin Z."/>
        </authorList>
    </citation>
    <scope>NUCLEOTIDE SEQUENCE [LARGE SCALE GENOMIC DNA]</scope>
    <source>
        <strain evidence="9 10">54-13</strain>
    </source>
</reference>
<protein>
    <recommendedName>
        <fullName evidence="2">histidine kinase</fullName>
        <ecNumber evidence="2">2.7.13.3</ecNumber>
    </recommendedName>
</protein>
<dbReference type="PANTHER" id="PTHR45453:SF1">
    <property type="entry name" value="PHOSPHATE REGULON SENSOR PROTEIN PHOR"/>
    <property type="match status" value="1"/>
</dbReference>
<evidence type="ECO:0000256" key="5">
    <source>
        <dbReference type="ARBA" id="ARBA00022777"/>
    </source>
</evidence>
<dbReference type="InterPro" id="IPR050351">
    <property type="entry name" value="BphY/WalK/GraS-like"/>
</dbReference>
<gene>
    <name evidence="9" type="ORF">AAK873_12280</name>
</gene>
<feature type="transmembrane region" description="Helical" evidence="7">
    <location>
        <begin position="13"/>
        <end position="33"/>
    </location>
</feature>
<dbReference type="EMBL" id="JBCLPP010000044">
    <property type="protein sequence ID" value="MEY8246386.1"/>
    <property type="molecule type" value="Genomic_DNA"/>
</dbReference>
<proteinExistence type="predicted"/>
<dbReference type="Gene3D" id="3.30.565.10">
    <property type="entry name" value="Histidine kinase-like ATPase, C-terminal domain"/>
    <property type="match status" value="1"/>
</dbReference>
<dbReference type="InterPro" id="IPR005467">
    <property type="entry name" value="His_kinase_dom"/>
</dbReference>
<dbReference type="PROSITE" id="PS50109">
    <property type="entry name" value="HIS_KIN"/>
    <property type="match status" value="1"/>
</dbReference>
<evidence type="ECO:0000259" key="8">
    <source>
        <dbReference type="PROSITE" id="PS50109"/>
    </source>
</evidence>
<dbReference type="EC" id="2.7.13.3" evidence="2"/>
<dbReference type="InterPro" id="IPR036890">
    <property type="entry name" value="HATPase_C_sf"/>
</dbReference>
<sequence>MDLRRPIKYQWRLFLPLVVLLWTLIATLAIYTYRSEKEFREKHLNEDLRLINSRVINAYENDMELKPFMNFISQYYEKSEFNGIRMSVYQEDGTLLYCIGTPIPTHIDSEYTPEFAKMLDKGYGTSFRRSSVEDDNPYYFFGVRKSADDKIFVLTAMPYTETLVKAMAVDKGIWLVFVPVALIVTLFAYLSTRYLGKNVALLHSFASKAAAGADLTDDEQSFPHDELGDISRKIVSLYKDKTEAIERSEREHRIALKANEEKMRVTKQLANNINHELKTPVGVIKGYLDTLAGHPEMDEASRERFIEKAQGHMSRLCNMLNDLSSITRLEEGGAGVMKERVDFYDLLSNVSAEIESIKLNNGVRFEFDVPIDCYVLGNYNLLYGMVVNLIRNADFHSKGTMCAIKLIGDNSREYRFSFYDDGTGVGEEHLPHLFDRFYRIDKGRSRKVGGTGLGLPIVKNTVLVMGGTIKVRNRQPHGLEFVFSLSKWMSASGKA</sequence>
<evidence type="ECO:0000313" key="10">
    <source>
        <dbReference type="Proteomes" id="UP001565200"/>
    </source>
</evidence>
<feature type="transmembrane region" description="Helical" evidence="7">
    <location>
        <begin position="172"/>
        <end position="190"/>
    </location>
</feature>
<dbReference type="PRINTS" id="PR00344">
    <property type="entry name" value="BCTRLSENSOR"/>
</dbReference>